<reference evidence="6 7" key="1">
    <citation type="journal article" date="2016" name="J. Microbiol.">
        <title>Dankookia rubra gen. nov., sp. nov., an alphaproteobacterium isolated from sediment of a shallow stream.</title>
        <authorList>
            <person name="Kim W.H."/>
            <person name="Kim D.H."/>
            <person name="Kang K."/>
            <person name="Ahn T.Y."/>
        </authorList>
    </citation>
    <scope>NUCLEOTIDE SEQUENCE [LARGE SCALE GENOMIC DNA]</scope>
    <source>
        <strain evidence="6 7">JCM30602</strain>
    </source>
</reference>
<feature type="short sequence motif" description="GXSXG" evidence="4">
    <location>
        <begin position="54"/>
        <end position="58"/>
    </location>
</feature>
<evidence type="ECO:0000256" key="3">
    <source>
        <dbReference type="ARBA" id="ARBA00023098"/>
    </source>
</evidence>
<protein>
    <recommendedName>
        <fullName evidence="5">PNPLA domain-containing protein</fullName>
    </recommendedName>
</protein>
<dbReference type="InterPro" id="IPR016035">
    <property type="entry name" value="Acyl_Trfase/lysoPLipase"/>
</dbReference>
<dbReference type="Proteomes" id="UP000295096">
    <property type="component" value="Unassembled WGS sequence"/>
</dbReference>
<keyword evidence="3 4" id="KW-0443">Lipid metabolism</keyword>
<feature type="active site" description="Proton acceptor" evidence="4">
    <location>
        <position position="218"/>
    </location>
</feature>
<dbReference type="AlphaFoldDB" id="A0A4R5QB90"/>
<dbReference type="GO" id="GO:0016787">
    <property type="term" value="F:hydrolase activity"/>
    <property type="evidence" value="ECO:0007669"/>
    <property type="project" value="UniProtKB-UniRule"/>
</dbReference>
<evidence type="ECO:0000259" key="5">
    <source>
        <dbReference type="PROSITE" id="PS51635"/>
    </source>
</evidence>
<dbReference type="PROSITE" id="PS51635">
    <property type="entry name" value="PNPLA"/>
    <property type="match status" value="1"/>
</dbReference>
<dbReference type="InterPro" id="IPR021095">
    <property type="entry name" value="DUF3734"/>
</dbReference>
<accession>A0A4R5QB90</accession>
<comment type="caution">
    <text evidence="6">The sequence shown here is derived from an EMBL/GenBank/DDBJ whole genome shotgun (WGS) entry which is preliminary data.</text>
</comment>
<sequence>MTGADMDGADRAGAGTRPGRALVLSGGVALGAFEAGAYAALEASGEAPPDLLAGVSAGAVNAAIIAGNPPGARAAPLRRFWDLMATDPTPATTFLLGPPPSSGAWRMAYNEASALQTLLLGHPRMFRPRLVPGPRIGEAPALFDLEPLLARLPDFIDFDRLNGGDGRLILASTDVETGERVVFDTARGTRIGPRHVVASCALLPVFAPVALDGRLLADGGLASNAPLDLVLDVPRGRALDCILIELFARAGSRPRSLGASMARAADLGFGNQTERILEGRAREQRLRALVGRLAARLPAEIRADVAPLLAEACPDPPLTLVRIGYRAARDEAGPGKMFDFSAATLADRWAAGGAAMRQALQRLASPAAAIPLAEGLLLHDVETTPARI</sequence>
<name>A0A4R5QB90_9PROT</name>
<feature type="short sequence motif" description="DGA/G" evidence="4">
    <location>
        <begin position="218"/>
        <end position="220"/>
    </location>
</feature>
<dbReference type="InterPro" id="IPR002641">
    <property type="entry name" value="PNPLA_dom"/>
</dbReference>
<evidence type="ECO:0000256" key="4">
    <source>
        <dbReference type="PROSITE-ProRule" id="PRU01161"/>
    </source>
</evidence>
<dbReference type="PANTHER" id="PTHR14226">
    <property type="entry name" value="NEUROPATHY TARGET ESTERASE/SWISS CHEESE D.MELANOGASTER"/>
    <property type="match status" value="1"/>
</dbReference>
<keyword evidence="7" id="KW-1185">Reference proteome</keyword>
<organism evidence="6 7">
    <name type="scientific">Dankookia rubra</name>
    <dbReference type="NCBI Taxonomy" id="1442381"/>
    <lineage>
        <taxon>Bacteria</taxon>
        <taxon>Pseudomonadati</taxon>
        <taxon>Pseudomonadota</taxon>
        <taxon>Alphaproteobacteria</taxon>
        <taxon>Acetobacterales</taxon>
        <taxon>Roseomonadaceae</taxon>
        <taxon>Dankookia</taxon>
    </lineage>
</organism>
<dbReference type="EMBL" id="SMSJ01000040">
    <property type="protein sequence ID" value="TDH60334.1"/>
    <property type="molecule type" value="Genomic_DNA"/>
</dbReference>
<feature type="active site" description="Nucleophile" evidence="4">
    <location>
        <position position="56"/>
    </location>
</feature>
<dbReference type="GO" id="GO:0016042">
    <property type="term" value="P:lipid catabolic process"/>
    <property type="evidence" value="ECO:0007669"/>
    <property type="project" value="UniProtKB-UniRule"/>
</dbReference>
<feature type="domain" description="PNPLA" evidence="5">
    <location>
        <begin position="22"/>
        <end position="231"/>
    </location>
</feature>
<evidence type="ECO:0000256" key="1">
    <source>
        <dbReference type="ARBA" id="ARBA00022801"/>
    </source>
</evidence>
<dbReference type="Pfam" id="PF01734">
    <property type="entry name" value="Patatin"/>
    <property type="match status" value="1"/>
</dbReference>
<dbReference type="InterPro" id="IPR050301">
    <property type="entry name" value="NTE"/>
</dbReference>
<proteinExistence type="predicted"/>
<dbReference type="PANTHER" id="PTHR14226:SF57">
    <property type="entry name" value="BLR7027 PROTEIN"/>
    <property type="match status" value="1"/>
</dbReference>
<evidence type="ECO:0000313" key="6">
    <source>
        <dbReference type="EMBL" id="TDH60334.1"/>
    </source>
</evidence>
<keyword evidence="2 4" id="KW-0442">Lipid degradation</keyword>
<dbReference type="Gene3D" id="3.40.1090.10">
    <property type="entry name" value="Cytosolic phospholipase A2 catalytic domain"/>
    <property type="match status" value="2"/>
</dbReference>
<dbReference type="OrthoDB" id="9807112at2"/>
<evidence type="ECO:0000313" key="7">
    <source>
        <dbReference type="Proteomes" id="UP000295096"/>
    </source>
</evidence>
<comment type="caution">
    <text evidence="4">Lacks conserved residue(s) required for the propagation of feature annotation.</text>
</comment>
<dbReference type="SUPFAM" id="SSF52151">
    <property type="entry name" value="FabD/lysophospholipase-like"/>
    <property type="match status" value="1"/>
</dbReference>
<keyword evidence="1 4" id="KW-0378">Hydrolase</keyword>
<dbReference type="Pfam" id="PF12536">
    <property type="entry name" value="DUF3734"/>
    <property type="match status" value="1"/>
</dbReference>
<gene>
    <name evidence="6" type="ORF">E2C06_22735</name>
</gene>
<evidence type="ECO:0000256" key="2">
    <source>
        <dbReference type="ARBA" id="ARBA00022963"/>
    </source>
</evidence>